<keyword evidence="13" id="KW-0812">Transmembrane</keyword>
<evidence type="ECO:0000259" key="14">
    <source>
        <dbReference type="Pfam" id="PF05127"/>
    </source>
</evidence>
<keyword evidence="13" id="KW-1133">Transmembrane helix</keyword>
<evidence type="ECO:0000256" key="2">
    <source>
        <dbReference type="ARBA" id="ARBA00022552"/>
    </source>
</evidence>
<dbReference type="Pfam" id="PF08351">
    <property type="entry name" value="TmcA_N"/>
    <property type="match status" value="1"/>
</dbReference>
<keyword evidence="5 11" id="KW-0547">Nucleotide-binding</keyword>
<dbReference type="FunFam" id="3.40.50.11040:FF:000002">
    <property type="entry name" value="RNA cytidine acetyltransferase"/>
    <property type="match status" value="1"/>
</dbReference>
<dbReference type="InterPro" id="IPR032672">
    <property type="entry name" value="TmcA/NAT10/Kre33"/>
</dbReference>
<comment type="catalytic activity">
    <reaction evidence="11">
        <text>a cytidine in tRNA + acetyl-CoA + ATP + H2O = an N(4)-acetylcytidine in tRNA + ADP + phosphate + CoA + H(+)</text>
        <dbReference type="Rhea" id="RHEA:53876"/>
        <dbReference type="Rhea" id="RHEA-COMP:13670"/>
        <dbReference type="Rhea" id="RHEA-COMP:13671"/>
        <dbReference type="ChEBI" id="CHEBI:15377"/>
        <dbReference type="ChEBI" id="CHEBI:15378"/>
        <dbReference type="ChEBI" id="CHEBI:30616"/>
        <dbReference type="ChEBI" id="CHEBI:43474"/>
        <dbReference type="ChEBI" id="CHEBI:57287"/>
        <dbReference type="ChEBI" id="CHEBI:57288"/>
        <dbReference type="ChEBI" id="CHEBI:74900"/>
        <dbReference type="ChEBI" id="CHEBI:82748"/>
        <dbReference type="ChEBI" id="CHEBI:456216"/>
    </reaction>
</comment>
<dbReference type="PANTHER" id="PTHR10925:SF5">
    <property type="entry name" value="RNA CYTIDINE ACETYLTRANSFERASE"/>
    <property type="match status" value="1"/>
</dbReference>
<keyword evidence="3 11" id="KW-0808">Transferase</keyword>
<dbReference type="Pfam" id="PF13718">
    <property type="entry name" value="GNAT_acetyltr_2"/>
    <property type="match status" value="1"/>
</dbReference>
<keyword evidence="6 11" id="KW-0067">ATP-binding</keyword>
<evidence type="ECO:0000256" key="9">
    <source>
        <dbReference type="ARBA" id="ARBA00052133"/>
    </source>
</evidence>
<feature type="domain" description="TcmA/NAT10 helicase" evidence="14">
    <location>
        <begin position="278"/>
        <end position="475"/>
    </location>
</feature>
<dbReference type="Pfam" id="PF05127">
    <property type="entry name" value="NAT10_TcmA_helicase"/>
    <property type="match status" value="1"/>
</dbReference>
<comment type="similarity">
    <text evidence="11">Belongs to the RNA cytidine acetyltransferase family. NAT10 subfamily.</text>
</comment>
<keyword evidence="7 11" id="KW-0539">Nucleus</keyword>
<dbReference type="HAMAP" id="MF_03211">
    <property type="entry name" value="RNA_acetyltr_Nat10"/>
    <property type="match status" value="1"/>
</dbReference>
<feature type="binding site" evidence="11">
    <location>
        <begin position="614"/>
        <end position="616"/>
    </location>
    <ligand>
        <name>acetyl-CoA</name>
        <dbReference type="ChEBI" id="CHEBI:57288"/>
    </ligand>
</feature>
<dbReference type="GO" id="GO:0005730">
    <property type="term" value="C:nucleolus"/>
    <property type="evidence" value="ECO:0007669"/>
    <property type="project" value="UniProtKB-SubCell"/>
</dbReference>
<evidence type="ECO:0000313" key="18">
    <source>
        <dbReference type="EMBL" id="JAP72707.1"/>
    </source>
</evidence>
<evidence type="ECO:0000256" key="1">
    <source>
        <dbReference type="ARBA" id="ARBA00004604"/>
    </source>
</evidence>
<dbReference type="Pfam" id="PF13725">
    <property type="entry name" value="tRNA_bind_2"/>
    <property type="match status" value="1"/>
</dbReference>
<feature type="binding site" evidence="11">
    <location>
        <begin position="283"/>
        <end position="292"/>
    </location>
    <ligand>
        <name>ATP</name>
        <dbReference type="ChEBI" id="CHEBI:30616"/>
    </ligand>
</feature>
<dbReference type="InterPro" id="IPR007807">
    <property type="entry name" value="TcmA/NAT10_helicase"/>
</dbReference>
<dbReference type="InterPro" id="IPR000182">
    <property type="entry name" value="GNAT_dom"/>
</dbReference>
<dbReference type="InterPro" id="IPR016181">
    <property type="entry name" value="Acyl_CoA_acyltransferase"/>
</dbReference>
<evidence type="ECO:0000256" key="7">
    <source>
        <dbReference type="ARBA" id="ARBA00023242"/>
    </source>
</evidence>
<evidence type="ECO:0000256" key="6">
    <source>
        <dbReference type="ARBA" id="ARBA00022840"/>
    </source>
</evidence>
<feature type="domain" description="Possible tRNA binding" evidence="17">
    <location>
        <begin position="743"/>
        <end position="957"/>
    </location>
</feature>
<dbReference type="GO" id="GO:1904812">
    <property type="term" value="P:rRNA acetylation involved in maturation of SSU-rRNA"/>
    <property type="evidence" value="ECO:0007669"/>
    <property type="project" value="InterPro"/>
</dbReference>
<evidence type="ECO:0000256" key="11">
    <source>
        <dbReference type="HAMAP-Rule" id="MF_03211"/>
    </source>
</evidence>
<dbReference type="CDD" id="cd04301">
    <property type="entry name" value="NAT_SF"/>
    <property type="match status" value="1"/>
</dbReference>
<keyword evidence="8 11" id="KW-0012">Acyltransferase</keyword>
<dbReference type="GO" id="GO:0051392">
    <property type="term" value="F:tRNA cytidine N4-acetyltransferase activity"/>
    <property type="evidence" value="ECO:0007669"/>
    <property type="project" value="RHEA"/>
</dbReference>
<evidence type="ECO:0000256" key="10">
    <source>
        <dbReference type="ARBA" id="ARBA00068357"/>
    </source>
</evidence>
<dbReference type="Gene3D" id="3.40.630.30">
    <property type="match status" value="1"/>
</dbReference>
<reference evidence="18" key="1">
    <citation type="submission" date="2016-02" db="EMBL/GenBank/DDBJ databases">
        <title>RNAseq analyses of the midgut from blood- or serum-fed Ixodes ricinus ticks.</title>
        <authorList>
            <person name="Perner J."/>
            <person name="Provaznik J."/>
            <person name="Schrenkova J."/>
            <person name="Urbanova V."/>
            <person name="Ribeiro J.M."/>
            <person name="Kopacek P."/>
        </authorList>
    </citation>
    <scope>NUCLEOTIDE SEQUENCE</scope>
    <source>
        <tissue evidence="18">Gut</tissue>
    </source>
</reference>
<dbReference type="InterPro" id="IPR027992">
    <property type="entry name" value="tRNA_bind_dom"/>
</dbReference>
<feature type="compositionally biased region" description="Basic and acidic residues" evidence="12">
    <location>
        <begin position="974"/>
        <end position="984"/>
    </location>
</feature>
<dbReference type="GO" id="GO:0005524">
    <property type="term" value="F:ATP binding"/>
    <property type="evidence" value="ECO:0007669"/>
    <property type="project" value="UniProtKB-UniRule"/>
</dbReference>
<dbReference type="SUPFAM" id="SSF55729">
    <property type="entry name" value="Acyl-CoA N-acyltransferases (Nat)"/>
    <property type="match status" value="1"/>
</dbReference>
<feature type="transmembrane region" description="Helical" evidence="13">
    <location>
        <begin position="288"/>
        <end position="307"/>
    </location>
</feature>
<name>A0A131Y1F5_IXORI</name>
<keyword evidence="2 11" id="KW-0698">rRNA processing</keyword>
<feature type="binding site" evidence="11">
    <location>
        <position position="457"/>
    </location>
    <ligand>
        <name>ATP</name>
        <dbReference type="ChEBI" id="CHEBI:30616"/>
    </ligand>
</feature>
<dbReference type="EC" id="2.3.1.-" evidence="11"/>
<feature type="binding site" evidence="11">
    <location>
        <begin position="621"/>
        <end position="627"/>
    </location>
    <ligand>
        <name>acetyl-CoA</name>
        <dbReference type="ChEBI" id="CHEBI:57288"/>
    </ligand>
</feature>
<sequence length="992" mass="110328">MTRKKIDNRLRVLIENGVHSGHRTMFVVVGEKGRDQVVILHHMLSKTTVKARPSVLWCYKKELGFSTHRKKRMRQLQKKIKSGKLDVNEEDPFELFVAATNIRYCYYHETHKILGQTYGMLVLQDFEAMTANVLARTVETVEGGGLVVLLLQSISSLRQLYTLAMDVHARYRTEAHQEVVGRFNERFILSLSSCEACLVVDDRLNILPVSTSAAGIAPIPRAPQDPEASELASLRASLEDSQPLGALVAVCSTCDQARALLKCVDAVAEKTFRTTVAVTAARGRGKSAALGLAVAAAVAFGYSNIFVTAPSPENLKTLFEFVLKGFDALKYEEHQDYEVVQSSQPELNKAVVRVTVFHEEHRQVVQWVHPGDSHLLGQAELLVVDEAAAIPLPLVQKLLGPYLVFLSSTVNGYEGTGRSLSLKLIQQLRQQSAAGDGGKSSSGGRVLHEVSLSESIRYRPGDPVEAWLNRLLCLDANVPPASGCPPPGDCQLFYVNRDTLFSYHRASESFLQQVVSLCVASHYKNSPNDLQMLSDAPAHHLFVLLPPVEPDARALPQVLCVLQVCYEGGISRASVSDNFARGRRAHGDLIPWTVSQQFQDEEFAGLAGARIVRIATHPEYQRMGYGLRALELLTEYYLGHTPSLEEAEATMPDAAGADETGVDEAVGERPEPRKRLPPLLLRLSEKRPERLDYLGVSYGLTADLLRFWKKAGYVPVYLRQTPSELTGEHSTIMLRCLQEGAQWLPQLWTDFRRRFLSLLGYQFRVLKPATALSVLRNPLEDSVQPRVPSLAEVEREFTAYDLRRLELYARNLVDHHLVTDLLPALARMHFLKALGDVHLSAVQSAILLGLGLQHRTVDELSRELDLPASQLLGLFNRTVRKCATFLGALLEKSLDAALPRPSPALLPLQPVVQSLGDELSGAAREIEARQKKELKKLQQMDLSQYSIKGSDSEWKDALQQPGKQLISIKSINKRPQEADTPEKPQKKKKKQK</sequence>
<keyword evidence="13" id="KW-0472">Membrane</keyword>
<comment type="subcellular location">
    <subcellularLocation>
        <location evidence="1 11">Nucleus</location>
        <location evidence="1 11">Nucleolus</location>
    </subcellularLocation>
</comment>
<keyword evidence="4 11" id="KW-0819">tRNA processing</keyword>
<dbReference type="InterPro" id="IPR013562">
    <property type="entry name" value="TmcA/NAT10_N"/>
</dbReference>
<proteinExistence type="evidence at transcript level"/>
<dbReference type="GO" id="GO:0051391">
    <property type="term" value="P:tRNA acetylation"/>
    <property type="evidence" value="ECO:0007669"/>
    <property type="project" value="UniProtKB-UniRule"/>
</dbReference>
<dbReference type="InterPro" id="IPR033688">
    <property type="entry name" value="NAT10"/>
</dbReference>
<feature type="binding site" evidence="11">
    <location>
        <position position="710"/>
    </location>
    <ligand>
        <name>acetyl-CoA</name>
        <dbReference type="ChEBI" id="CHEBI:57288"/>
    </ligand>
</feature>
<evidence type="ECO:0000256" key="3">
    <source>
        <dbReference type="ARBA" id="ARBA00022679"/>
    </source>
</evidence>
<dbReference type="GO" id="GO:0030686">
    <property type="term" value="C:90S preribosome"/>
    <property type="evidence" value="ECO:0007669"/>
    <property type="project" value="TreeGrafter"/>
</dbReference>
<dbReference type="GO" id="GO:1990883">
    <property type="term" value="F:18S rRNA cytidine N-acetyltransferase activity"/>
    <property type="evidence" value="ECO:0007669"/>
    <property type="project" value="TreeGrafter"/>
</dbReference>
<evidence type="ECO:0000259" key="16">
    <source>
        <dbReference type="Pfam" id="PF13718"/>
    </source>
</evidence>
<comment type="function">
    <text evidence="11">RNA cytidine acetyltransferase with specificity toward both 18S rRNA and tRNAs. Catalyzes the formation of N(4)-acetylcytidine (ac4C) in 18S rRNA. Required for early nucleolar cleavages of precursor rRNA at sites A0, A1 and A2 during 18S rRNA synthesis. Catalyzes the formation of ac4C in serine and leucine tRNAs. Requires a tRNA-binding adapter protein for full tRNA acetyltransferase activity but not for 18S rRNA acetylation.</text>
</comment>
<feature type="domain" description="N-acetyltransferase" evidence="16">
    <location>
        <begin position="513"/>
        <end position="737"/>
    </location>
</feature>
<organism evidence="18">
    <name type="scientific">Ixodes ricinus</name>
    <name type="common">Common tick</name>
    <name type="synonym">Acarus ricinus</name>
    <dbReference type="NCBI Taxonomy" id="34613"/>
    <lineage>
        <taxon>Eukaryota</taxon>
        <taxon>Metazoa</taxon>
        <taxon>Ecdysozoa</taxon>
        <taxon>Arthropoda</taxon>
        <taxon>Chelicerata</taxon>
        <taxon>Arachnida</taxon>
        <taxon>Acari</taxon>
        <taxon>Parasitiformes</taxon>
        <taxon>Ixodida</taxon>
        <taxon>Ixodoidea</taxon>
        <taxon>Ixodidae</taxon>
        <taxon>Ixodinae</taxon>
        <taxon>Ixodes</taxon>
    </lineage>
</organism>
<evidence type="ECO:0000256" key="12">
    <source>
        <dbReference type="SAM" id="MobiDB-lite"/>
    </source>
</evidence>
<dbReference type="EMBL" id="GEFM01003089">
    <property type="protein sequence ID" value="JAP72707.1"/>
    <property type="molecule type" value="mRNA"/>
</dbReference>
<evidence type="ECO:0000259" key="17">
    <source>
        <dbReference type="Pfam" id="PF13725"/>
    </source>
</evidence>
<evidence type="ECO:0000256" key="8">
    <source>
        <dbReference type="ARBA" id="ARBA00023315"/>
    </source>
</evidence>
<dbReference type="PANTHER" id="PTHR10925">
    <property type="entry name" value="N-ACETYLTRANSFERASE 10"/>
    <property type="match status" value="1"/>
</dbReference>
<evidence type="ECO:0000256" key="13">
    <source>
        <dbReference type="SAM" id="Phobius"/>
    </source>
</evidence>
<dbReference type="Gene3D" id="3.40.50.11040">
    <property type="match status" value="1"/>
</dbReference>
<dbReference type="FunFam" id="3.40.50.300:FF:002218">
    <property type="entry name" value="tRNA(Met) cytidine acetyltransferase TmcA"/>
    <property type="match status" value="1"/>
</dbReference>
<dbReference type="GO" id="GO:0000049">
    <property type="term" value="F:tRNA binding"/>
    <property type="evidence" value="ECO:0007669"/>
    <property type="project" value="TreeGrafter"/>
</dbReference>
<feature type="region of interest" description="Disordered" evidence="12">
    <location>
        <begin position="651"/>
        <end position="672"/>
    </location>
</feature>
<protein>
    <recommendedName>
        <fullName evidence="10 11">RNA cytidine acetyltransferase</fullName>
        <ecNumber evidence="11">2.3.1.-</ecNumber>
    </recommendedName>
    <alternativeName>
        <fullName evidence="11">18S rRNA cytosine acetyltransferase</fullName>
    </alternativeName>
</protein>
<evidence type="ECO:0000259" key="15">
    <source>
        <dbReference type="Pfam" id="PF08351"/>
    </source>
</evidence>
<dbReference type="InterPro" id="IPR027417">
    <property type="entry name" value="P-loop_NTPase"/>
</dbReference>
<accession>A0A131Y1F5</accession>
<dbReference type="AlphaFoldDB" id="A0A131Y1F5"/>
<comment type="catalytic activity">
    <reaction evidence="9 11">
        <text>a cytidine in 18S rRNA + acetyl-CoA + ATP + H2O = an N(4)-acetylcytidine in 18S rRNA + ADP + phosphate + CoA + H(+)</text>
        <dbReference type="Rhea" id="RHEA:51424"/>
        <dbReference type="Rhea" id="RHEA-COMP:13575"/>
        <dbReference type="Rhea" id="RHEA-COMP:13576"/>
        <dbReference type="ChEBI" id="CHEBI:15377"/>
        <dbReference type="ChEBI" id="CHEBI:15378"/>
        <dbReference type="ChEBI" id="CHEBI:30616"/>
        <dbReference type="ChEBI" id="CHEBI:43474"/>
        <dbReference type="ChEBI" id="CHEBI:57287"/>
        <dbReference type="ChEBI" id="CHEBI:57288"/>
        <dbReference type="ChEBI" id="CHEBI:74900"/>
        <dbReference type="ChEBI" id="CHEBI:82748"/>
        <dbReference type="ChEBI" id="CHEBI:456216"/>
    </reaction>
</comment>
<feature type="region of interest" description="Disordered" evidence="12">
    <location>
        <begin position="949"/>
        <end position="992"/>
    </location>
</feature>
<dbReference type="Gene3D" id="3.40.50.300">
    <property type="entry name" value="P-loop containing nucleotide triphosphate hydrolases"/>
    <property type="match status" value="1"/>
</dbReference>
<evidence type="ECO:0000256" key="5">
    <source>
        <dbReference type="ARBA" id="ARBA00022741"/>
    </source>
</evidence>
<evidence type="ECO:0000256" key="4">
    <source>
        <dbReference type="ARBA" id="ARBA00022694"/>
    </source>
</evidence>
<feature type="domain" description="TmcA/NAT10 N-terminal" evidence="15">
    <location>
        <begin position="8"/>
        <end position="201"/>
    </location>
</feature>